<feature type="domain" description="NB-ARC" evidence="2">
    <location>
        <begin position="37"/>
        <end position="180"/>
    </location>
</feature>
<accession>A0A3L6TIX4</accession>
<feature type="region of interest" description="Disordered" evidence="1">
    <location>
        <begin position="221"/>
        <end position="241"/>
    </location>
</feature>
<dbReference type="GO" id="GO:0043531">
    <property type="term" value="F:ADP binding"/>
    <property type="evidence" value="ECO:0007669"/>
    <property type="project" value="InterPro"/>
</dbReference>
<sequence>MLEDIAELIEEGNQFKTFASKRLLDLVEERPQILLRDLWESFESTDVSIIRVWGPGGIGKTTLLNNFNNDLKAFDRDYQQSSAQLRTALGCHGMTERKEAQARFLMKALSRKRFVILLDDVWNKFQLEEVGIPTPDFDRKSKLILTSRNVDVCYQTGAQQSLIKMEYLEKEAAWELFRSNLSTQAITTIDSSGPNNVVKEYADAICPKLWWFATSTQGNRECSGRANSTKGMDFGNASNQA</sequence>
<reference evidence="4" key="1">
    <citation type="journal article" date="2019" name="Nat. Commun.">
        <title>The genome of broomcorn millet.</title>
        <authorList>
            <person name="Zou C."/>
            <person name="Miki D."/>
            <person name="Li D."/>
            <person name="Tang Q."/>
            <person name="Xiao L."/>
            <person name="Rajput S."/>
            <person name="Deng P."/>
            <person name="Jia W."/>
            <person name="Huang R."/>
            <person name="Zhang M."/>
            <person name="Sun Y."/>
            <person name="Hu J."/>
            <person name="Fu X."/>
            <person name="Schnable P.S."/>
            <person name="Li F."/>
            <person name="Zhang H."/>
            <person name="Feng B."/>
            <person name="Zhu X."/>
            <person name="Liu R."/>
            <person name="Schnable J.C."/>
            <person name="Zhu J.-K."/>
            <person name="Zhang H."/>
        </authorList>
    </citation>
    <scope>NUCLEOTIDE SEQUENCE [LARGE SCALE GENOMIC DNA]</scope>
</reference>
<comment type="caution">
    <text evidence="3">The sequence shown here is derived from an EMBL/GenBank/DDBJ whole genome shotgun (WGS) entry which is preliminary data.</text>
</comment>
<dbReference type="PANTHER" id="PTHR36766:SF64">
    <property type="entry name" value="OS12G0206100 PROTEIN"/>
    <property type="match status" value="1"/>
</dbReference>
<dbReference type="PANTHER" id="PTHR36766">
    <property type="entry name" value="PLANT BROAD-SPECTRUM MILDEW RESISTANCE PROTEIN RPW8"/>
    <property type="match status" value="1"/>
</dbReference>
<dbReference type="Proteomes" id="UP000275267">
    <property type="component" value="Unassembled WGS sequence"/>
</dbReference>
<dbReference type="AlphaFoldDB" id="A0A3L6TIX4"/>
<keyword evidence="4" id="KW-1185">Reference proteome</keyword>
<dbReference type="Gene3D" id="3.40.50.300">
    <property type="entry name" value="P-loop containing nucleotide triphosphate hydrolases"/>
    <property type="match status" value="1"/>
</dbReference>
<evidence type="ECO:0000313" key="4">
    <source>
        <dbReference type="Proteomes" id="UP000275267"/>
    </source>
</evidence>
<dbReference type="EMBL" id="PQIB02000001">
    <property type="protein sequence ID" value="RLN40289.1"/>
    <property type="molecule type" value="Genomic_DNA"/>
</dbReference>
<dbReference type="SUPFAM" id="SSF52540">
    <property type="entry name" value="P-loop containing nucleoside triphosphate hydrolases"/>
    <property type="match status" value="1"/>
</dbReference>
<dbReference type="InterPro" id="IPR002182">
    <property type="entry name" value="NB-ARC"/>
</dbReference>
<proteinExistence type="predicted"/>
<dbReference type="PRINTS" id="PR00364">
    <property type="entry name" value="DISEASERSIST"/>
</dbReference>
<dbReference type="InterPro" id="IPR027417">
    <property type="entry name" value="P-loop_NTPase"/>
</dbReference>
<evidence type="ECO:0000256" key="1">
    <source>
        <dbReference type="SAM" id="MobiDB-lite"/>
    </source>
</evidence>
<name>A0A3L6TIX4_PANMI</name>
<dbReference type="Pfam" id="PF00931">
    <property type="entry name" value="NB-ARC"/>
    <property type="match status" value="1"/>
</dbReference>
<dbReference type="STRING" id="4540.A0A3L6TIX4"/>
<evidence type="ECO:0000313" key="3">
    <source>
        <dbReference type="EMBL" id="RLN40289.1"/>
    </source>
</evidence>
<dbReference type="OrthoDB" id="786997at2759"/>
<protein>
    <submittedName>
        <fullName evidence="3">Disease resistance protein RPS2-like</fullName>
    </submittedName>
</protein>
<evidence type="ECO:0000259" key="2">
    <source>
        <dbReference type="Pfam" id="PF00931"/>
    </source>
</evidence>
<gene>
    <name evidence="3" type="ORF">C2845_PM01G46680</name>
</gene>
<organism evidence="3 4">
    <name type="scientific">Panicum miliaceum</name>
    <name type="common">Proso millet</name>
    <name type="synonym">Broomcorn millet</name>
    <dbReference type="NCBI Taxonomy" id="4540"/>
    <lineage>
        <taxon>Eukaryota</taxon>
        <taxon>Viridiplantae</taxon>
        <taxon>Streptophyta</taxon>
        <taxon>Embryophyta</taxon>
        <taxon>Tracheophyta</taxon>
        <taxon>Spermatophyta</taxon>
        <taxon>Magnoliopsida</taxon>
        <taxon>Liliopsida</taxon>
        <taxon>Poales</taxon>
        <taxon>Poaceae</taxon>
        <taxon>PACMAD clade</taxon>
        <taxon>Panicoideae</taxon>
        <taxon>Panicodae</taxon>
        <taxon>Paniceae</taxon>
        <taxon>Panicinae</taxon>
        <taxon>Panicum</taxon>
        <taxon>Panicum sect. Panicum</taxon>
    </lineage>
</organism>